<proteinExistence type="inferred from homology"/>
<reference evidence="3" key="1">
    <citation type="submission" date="2021-08" db="EMBL/GenBank/DDBJ databases">
        <title>WGS assembly of Ceratopteris richardii.</title>
        <authorList>
            <person name="Marchant D.B."/>
            <person name="Chen G."/>
            <person name="Jenkins J."/>
            <person name="Shu S."/>
            <person name="Leebens-Mack J."/>
            <person name="Grimwood J."/>
            <person name="Schmutz J."/>
            <person name="Soltis P."/>
            <person name="Soltis D."/>
            <person name="Chen Z.-H."/>
        </authorList>
    </citation>
    <scope>NUCLEOTIDE SEQUENCE</scope>
    <source>
        <strain evidence="3">Whitten #5841</strain>
        <tissue evidence="3">Leaf</tissue>
    </source>
</reference>
<evidence type="ECO:0000313" key="3">
    <source>
        <dbReference type="EMBL" id="KAH7278910.1"/>
    </source>
</evidence>
<dbReference type="AlphaFoldDB" id="A0A8T2Q5J4"/>
<dbReference type="Proteomes" id="UP000825935">
    <property type="component" value="Chromosome 38"/>
</dbReference>
<comment type="caution">
    <text evidence="3">The sequence shown here is derived from an EMBL/GenBank/DDBJ whole genome shotgun (WGS) entry which is preliminary data.</text>
</comment>
<evidence type="ECO:0008006" key="5">
    <source>
        <dbReference type="Google" id="ProtNLM"/>
    </source>
</evidence>
<gene>
    <name evidence="3" type="ORF">KP509_38G063800</name>
</gene>
<feature type="compositionally biased region" description="Polar residues" evidence="2">
    <location>
        <begin position="168"/>
        <end position="179"/>
    </location>
</feature>
<keyword evidence="4" id="KW-1185">Reference proteome</keyword>
<feature type="region of interest" description="Disordered" evidence="2">
    <location>
        <begin position="142"/>
        <end position="210"/>
    </location>
</feature>
<dbReference type="EMBL" id="CM035443">
    <property type="protein sequence ID" value="KAH7278911.1"/>
    <property type="molecule type" value="Genomic_DNA"/>
</dbReference>
<feature type="compositionally biased region" description="Low complexity" evidence="2">
    <location>
        <begin position="154"/>
        <end position="167"/>
    </location>
</feature>
<dbReference type="PANTHER" id="PTHR33083:SF123">
    <property type="entry name" value="EXPRESSED PROTEIN"/>
    <property type="match status" value="1"/>
</dbReference>
<dbReference type="EMBL" id="CM035443">
    <property type="protein sequence ID" value="KAH7278910.1"/>
    <property type="molecule type" value="Genomic_DNA"/>
</dbReference>
<dbReference type="InterPro" id="IPR007608">
    <property type="entry name" value="Senescence_reg_S40"/>
</dbReference>
<protein>
    <recommendedName>
        <fullName evidence="5">Senescence regulator</fullName>
    </recommendedName>
</protein>
<accession>A0A8T2Q5J4</accession>
<evidence type="ECO:0000256" key="2">
    <source>
        <dbReference type="SAM" id="MobiDB-lite"/>
    </source>
</evidence>
<evidence type="ECO:0000256" key="1">
    <source>
        <dbReference type="ARBA" id="ARBA00034773"/>
    </source>
</evidence>
<sequence>MARLGGLSSETFSLSPPTGLGSILRDQKILPGARNSRSNVILGIVRPSHSVSLSSSPKESLLLDIGAADDPDDLKDEDIWHMDDALEGVAHASGVKMPRFGQTEDFGLEAAPLRKNRYSKEIGCGIGTPKTDDAQKVVLTMRRGRTSNNGPMGPSLLSRPLESSPLSNGHNIPRLSSASRMIPMSEGSRNNSSSGHAGGQSAPVEVPKWSKMMGRESKIGIMDDQDAKDDDNDRLPPHELLARENASRQHTTFSVCEGLGRTLKGRDLSRVRNAVWSQMGFAD</sequence>
<organism evidence="3 4">
    <name type="scientific">Ceratopteris richardii</name>
    <name type="common">Triangle waterfern</name>
    <dbReference type="NCBI Taxonomy" id="49495"/>
    <lineage>
        <taxon>Eukaryota</taxon>
        <taxon>Viridiplantae</taxon>
        <taxon>Streptophyta</taxon>
        <taxon>Embryophyta</taxon>
        <taxon>Tracheophyta</taxon>
        <taxon>Polypodiopsida</taxon>
        <taxon>Polypodiidae</taxon>
        <taxon>Polypodiales</taxon>
        <taxon>Pteridineae</taxon>
        <taxon>Pteridaceae</taxon>
        <taxon>Parkerioideae</taxon>
        <taxon>Ceratopteris</taxon>
    </lineage>
</organism>
<evidence type="ECO:0000313" key="4">
    <source>
        <dbReference type="Proteomes" id="UP000825935"/>
    </source>
</evidence>
<dbReference type="PANTHER" id="PTHR33083">
    <property type="entry name" value="EXPRESSED PROTEIN"/>
    <property type="match status" value="1"/>
</dbReference>
<dbReference type="Pfam" id="PF04520">
    <property type="entry name" value="Senescence_reg"/>
    <property type="match status" value="1"/>
</dbReference>
<dbReference type="GO" id="GO:0010150">
    <property type="term" value="P:leaf senescence"/>
    <property type="evidence" value="ECO:0007669"/>
    <property type="project" value="UniProtKB-ARBA"/>
</dbReference>
<comment type="similarity">
    <text evidence="1">Belongs to the senescence regulator S40 family.</text>
</comment>
<name>A0A8T2Q5J4_CERRI</name>
<dbReference type="OrthoDB" id="1917735at2759"/>